<keyword evidence="1" id="KW-0175">Coiled coil</keyword>
<protein>
    <submittedName>
        <fullName evidence="3">Unplaced genomic scaffold K443scaffold_85, whole genome shotgun sequence</fullName>
    </submittedName>
</protein>
<reference evidence="3 4" key="1">
    <citation type="submission" date="2014-04" db="EMBL/GenBank/DDBJ databases">
        <authorList>
            <consortium name="DOE Joint Genome Institute"/>
            <person name="Kuo A."/>
            <person name="Kohler A."/>
            <person name="Nagy L.G."/>
            <person name="Floudas D."/>
            <person name="Copeland A."/>
            <person name="Barry K.W."/>
            <person name="Cichocki N."/>
            <person name="Veneault-Fourrey C."/>
            <person name="LaButti K."/>
            <person name="Lindquist E.A."/>
            <person name="Lipzen A."/>
            <person name="Lundell T."/>
            <person name="Morin E."/>
            <person name="Murat C."/>
            <person name="Sun H."/>
            <person name="Tunlid A."/>
            <person name="Henrissat B."/>
            <person name="Grigoriev I.V."/>
            <person name="Hibbett D.S."/>
            <person name="Martin F."/>
            <person name="Nordberg H.P."/>
            <person name="Cantor M.N."/>
            <person name="Hua S.X."/>
        </authorList>
    </citation>
    <scope>NUCLEOTIDE SEQUENCE [LARGE SCALE GENOMIC DNA]</scope>
    <source>
        <strain evidence="3 4">LaAM-08-1</strain>
    </source>
</reference>
<evidence type="ECO:0000313" key="3">
    <source>
        <dbReference type="EMBL" id="KIK00684.1"/>
    </source>
</evidence>
<reference evidence="4" key="2">
    <citation type="submission" date="2015-01" db="EMBL/GenBank/DDBJ databases">
        <title>Evolutionary Origins and Diversification of the Mycorrhizal Mutualists.</title>
        <authorList>
            <consortium name="DOE Joint Genome Institute"/>
            <consortium name="Mycorrhizal Genomics Consortium"/>
            <person name="Kohler A."/>
            <person name="Kuo A."/>
            <person name="Nagy L.G."/>
            <person name="Floudas D."/>
            <person name="Copeland A."/>
            <person name="Barry K.W."/>
            <person name="Cichocki N."/>
            <person name="Veneault-Fourrey C."/>
            <person name="LaButti K."/>
            <person name="Lindquist E.A."/>
            <person name="Lipzen A."/>
            <person name="Lundell T."/>
            <person name="Morin E."/>
            <person name="Murat C."/>
            <person name="Riley R."/>
            <person name="Ohm R."/>
            <person name="Sun H."/>
            <person name="Tunlid A."/>
            <person name="Henrissat B."/>
            <person name="Grigoriev I.V."/>
            <person name="Hibbett D.S."/>
            <person name="Martin F."/>
        </authorList>
    </citation>
    <scope>NUCLEOTIDE SEQUENCE [LARGE SCALE GENOMIC DNA]</scope>
    <source>
        <strain evidence="4">LaAM-08-1</strain>
    </source>
</reference>
<proteinExistence type="predicted"/>
<keyword evidence="4" id="KW-1185">Reference proteome</keyword>
<dbReference type="EMBL" id="KN838620">
    <property type="protein sequence ID" value="KIK00684.1"/>
    <property type="molecule type" value="Genomic_DNA"/>
</dbReference>
<feature type="compositionally biased region" description="Acidic residues" evidence="2">
    <location>
        <begin position="224"/>
        <end position="237"/>
    </location>
</feature>
<feature type="coiled-coil region" evidence="1">
    <location>
        <begin position="156"/>
        <end position="206"/>
    </location>
</feature>
<evidence type="ECO:0000313" key="4">
    <source>
        <dbReference type="Proteomes" id="UP000054477"/>
    </source>
</evidence>
<organism evidence="3 4">
    <name type="scientific">Laccaria amethystina LaAM-08-1</name>
    <dbReference type="NCBI Taxonomy" id="1095629"/>
    <lineage>
        <taxon>Eukaryota</taxon>
        <taxon>Fungi</taxon>
        <taxon>Dikarya</taxon>
        <taxon>Basidiomycota</taxon>
        <taxon>Agaricomycotina</taxon>
        <taxon>Agaricomycetes</taxon>
        <taxon>Agaricomycetidae</taxon>
        <taxon>Agaricales</taxon>
        <taxon>Agaricineae</taxon>
        <taxon>Hydnangiaceae</taxon>
        <taxon>Laccaria</taxon>
    </lineage>
</organism>
<sequence>MPFPVAVVLSIQIAPYTFGILKLPVFMLGLNALGSELRCTRPNVCLHLHAQESFPIGIWALDGAKGLKKLLPRQGVNGLTSNRAPKVRIPGVCGRIPYAIIKSCRSVGSSFLSAVLPPHPSLPSDFSLPLHAPHSTTSNNTNEQEAELLNYASRIIQSLRHEREAERKAHERTREMCGARMCALEARDLDRQIALLGETVEAFRRERDGLRKVVEGEARKELEEGGEGEEEEKSGLK</sequence>
<dbReference type="Proteomes" id="UP000054477">
    <property type="component" value="Unassembled WGS sequence"/>
</dbReference>
<dbReference type="OrthoDB" id="2800708at2759"/>
<dbReference type="AlphaFoldDB" id="A0A0C9XGF4"/>
<evidence type="ECO:0000256" key="2">
    <source>
        <dbReference type="SAM" id="MobiDB-lite"/>
    </source>
</evidence>
<evidence type="ECO:0000256" key="1">
    <source>
        <dbReference type="SAM" id="Coils"/>
    </source>
</evidence>
<dbReference type="HOGENOM" id="CLU_1170803_0_0_1"/>
<gene>
    <name evidence="3" type="ORF">K443DRAFT_122701</name>
</gene>
<feature type="region of interest" description="Disordered" evidence="2">
    <location>
        <begin position="215"/>
        <end position="237"/>
    </location>
</feature>
<accession>A0A0C9XGF4</accession>
<name>A0A0C9XGF4_9AGAR</name>